<dbReference type="InterPro" id="IPR006016">
    <property type="entry name" value="UspA"/>
</dbReference>
<evidence type="ECO:0000313" key="3">
    <source>
        <dbReference type="EMBL" id="SDY10040.1"/>
    </source>
</evidence>
<organism evidence="3 4">
    <name type="scientific">Halobellus clavatus</name>
    <dbReference type="NCBI Taxonomy" id="660517"/>
    <lineage>
        <taxon>Archaea</taxon>
        <taxon>Methanobacteriati</taxon>
        <taxon>Methanobacteriota</taxon>
        <taxon>Stenosarchaea group</taxon>
        <taxon>Halobacteria</taxon>
        <taxon>Halobacteriales</taxon>
        <taxon>Haloferacaceae</taxon>
        <taxon>Halobellus</taxon>
    </lineage>
</organism>
<dbReference type="PANTHER" id="PTHR46268">
    <property type="entry name" value="STRESS RESPONSE PROTEIN NHAX"/>
    <property type="match status" value="1"/>
</dbReference>
<dbReference type="CDD" id="cd00293">
    <property type="entry name" value="USP-like"/>
    <property type="match status" value="1"/>
</dbReference>
<dbReference type="Proteomes" id="UP000199170">
    <property type="component" value="Unassembled WGS sequence"/>
</dbReference>
<dbReference type="PIRSF" id="PIRSF006276">
    <property type="entry name" value="UspA"/>
    <property type="match status" value="1"/>
</dbReference>
<accession>A0A1H3H3X6</accession>
<sequence>MYDRILVPTDGSDASQGAIDHAIELASQYDATVFALYVVDTAAYSSLEMGSEVVAEALREEGNTAVEAVVDAGEAAGVDVETDVRNGVAHQSILDHADEHDVDLIVMGTHGRTGVGRVLLGSVAEKVVRTATVPVLTVQSDEDESEA</sequence>
<feature type="domain" description="UspA" evidence="2">
    <location>
        <begin position="1"/>
        <end position="138"/>
    </location>
</feature>
<evidence type="ECO:0000259" key="2">
    <source>
        <dbReference type="Pfam" id="PF00582"/>
    </source>
</evidence>
<dbReference type="OrthoDB" id="105697at2157"/>
<proteinExistence type="inferred from homology"/>
<dbReference type="RefSeq" id="WP_089767246.1">
    <property type="nucleotide sequence ID" value="NZ_FNPB01000006.1"/>
</dbReference>
<dbReference type="EMBL" id="FNPB01000006">
    <property type="protein sequence ID" value="SDY10040.1"/>
    <property type="molecule type" value="Genomic_DNA"/>
</dbReference>
<dbReference type="AlphaFoldDB" id="A0A1H3H3X6"/>
<dbReference type="STRING" id="660517.SAMN04487946_106143"/>
<keyword evidence="4" id="KW-1185">Reference proteome</keyword>
<dbReference type="InterPro" id="IPR006015">
    <property type="entry name" value="Universal_stress_UspA"/>
</dbReference>
<dbReference type="PRINTS" id="PR01438">
    <property type="entry name" value="UNVRSLSTRESS"/>
</dbReference>
<evidence type="ECO:0000313" key="4">
    <source>
        <dbReference type="Proteomes" id="UP000199170"/>
    </source>
</evidence>
<comment type="similarity">
    <text evidence="1">Belongs to the universal stress protein A family.</text>
</comment>
<dbReference type="InterPro" id="IPR014729">
    <property type="entry name" value="Rossmann-like_a/b/a_fold"/>
</dbReference>
<dbReference type="PANTHER" id="PTHR46268:SF6">
    <property type="entry name" value="UNIVERSAL STRESS PROTEIN UP12"/>
    <property type="match status" value="1"/>
</dbReference>
<dbReference type="Gene3D" id="3.40.50.620">
    <property type="entry name" value="HUPs"/>
    <property type="match status" value="1"/>
</dbReference>
<protein>
    <submittedName>
        <fullName evidence="3">Nucleotide-binding universal stress protein, UspA family</fullName>
    </submittedName>
</protein>
<reference evidence="4" key="1">
    <citation type="submission" date="2016-10" db="EMBL/GenBank/DDBJ databases">
        <authorList>
            <person name="Varghese N."/>
            <person name="Submissions S."/>
        </authorList>
    </citation>
    <scope>NUCLEOTIDE SEQUENCE [LARGE SCALE GENOMIC DNA]</scope>
    <source>
        <strain evidence="4">CGMCC 1.10118</strain>
    </source>
</reference>
<name>A0A1H3H3X6_9EURY</name>
<evidence type="ECO:0000256" key="1">
    <source>
        <dbReference type="ARBA" id="ARBA00008791"/>
    </source>
</evidence>
<gene>
    <name evidence="3" type="ORF">SAMN04487946_106143</name>
</gene>
<dbReference type="SUPFAM" id="SSF52402">
    <property type="entry name" value="Adenine nucleotide alpha hydrolases-like"/>
    <property type="match status" value="1"/>
</dbReference>
<dbReference type="Pfam" id="PF00582">
    <property type="entry name" value="Usp"/>
    <property type="match status" value="1"/>
</dbReference>